<proteinExistence type="predicted"/>
<evidence type="ECO:0000313" key="1">
    <source>
        <dbReference type="EMBL" id="KAL2913274.1"/>
    </source>
</evidence>
<evidence type="ECO:0000313" key="2">
    <source>
        <dbReference type="Proteomes" id="UP001527925"/>
    </source>
</evidence>
<comment type="caution">
    <text evidence="1">The sequence shown here is derived from an EMBL/GenBank/DDBJ whole genome shotgun (WGS) entry which is preliminary data.</text>
</comment>
<keyword evidence="2" id="KW-1185">Reference proteome</keyword>
<dbReference type="InterPro" id="IPR012337">
    <property type="entry name" value="RNaseH-like_sf"/>
</dbReference>
<dbReference type="EMBL" id="JADGIZ020000049">
    <property type="protein sequence ID" value="KAL2913274.1"/>
    <property type="molecule type" value="Genomic_DNA"/>
</dbReference>
<dbReference type="SUPFAM" id="SSF53098">
    <property type="entry name" value="Ribonuclease H-like"/>
    <property type="match status" value="1"/>
</dbReference>
<organism evidence="1 2">
    <name type="scientific">Polyrhizophydium stewartii</name>
    <dbReference type="NCBI Taxonomy" id="2732419"/>
    <lineage>
        <taxon>Eukaryota</taxon>
        <taxon>Fungi</taxon>
        <taxon>Fungi incertae sedis</taxon>
        <taxon>Chytridiomycota</taxon>
        <taxon>Chytridiomycota incertae sedis</taxon>
        <taxon>Chytridiomycetes</taxon>
        <taxon>Rhizophydiales</taxon>
        <taxon>Rhizophydiales incertae sedis</taxon>
        <taxon>Polyrhizophydium</taxon>
    </lineage>
</organism>
<feature type="non-terminal residue" evidence="1">
    <location>
        <position position="138"/>
    </location>
</feature>
<dbReference type="Proteomes" id="UP001527925">
    <property type="component" value="Unassembled WGS sequence"/>
</dbReference>
<dbReference type="Gene3D" id="3.30.420.10">
    <property type="entry name" value="Ribonuclease H-like superfamily/Ribonuclease H"/>
    <property type="match status" value="1"/>
</dbReference>
<dbReference type="InterPro" id="IPR036397">
    <property type="entry name" value="RNaseH_sf"/>
</dbReference>
<name>A0ABR4N185_9FUNG</name>
<protein>
    <recommendedName>
        <fullName evidence="3">RNase H type-1 domain-containing protein</fullName>
    </recommendedName>
</protein>
<sequence>MALTNFSDLHKRTIITNALIKAKIFAILHTIRHCATNLCLTVFTDSQAAIDAIKKSASHITGRNLLKLSCHGILSTIYAITSTQNIMLTLVKIKGHSVSDNYLLDESHIETLLERDSMPLESYSTKLLKAAPYAAWAE</sequence>
<reference evidence="1 2" key="1">
    <citation type="submission" date="2023-09" db="EMBL/GenBank/DDBJ databases">
        <title>Pangenome analysis of Batrachochytrium dendrobatidis and related Chytrids.</title>
        <authorList>
            <person name="Yacoub M.N."/>
            <person name="Stajich J.E."/>
            <person name="James T.Y."/>
        </authorList>
    </citation>
    <scope>NUCLEOTIDE SEQUENCE [LARGE SCALE GENOMIC DNA]</scope>
    <source>
        <strain evidence="1 2">JEL0888</strain>
    </source>
</reference>
<accession>A0ABR4N185</accession>
<evidence type="ECO:0008006" key="3">
    <source>
        <dbReference type="Google" id="ProtNLM"/>
    </source>
</evidence>
<gene>
    <name evidence="1" type="ORF">HK105_207276</name>
</gene>